<dbReference type="PANTHER" id="PTHR43532">
    <property type="entry name" value="GLUCOSE-1-PHOSPHATE THYMIDYLYLTRANSFERASE"/>
    <property type="match status" value="1"/>
</dbReference>
<evidence type="ECO:0000256" key="3">
    <source>
        <dbReference type="ARBA" id="ARBA00012461"/>
    </source>
</evidence>
<sequence length="292" mass="33094">MKGIVLAGGSGTRLYPTTQTLSKQLLPVYDKPMIYYPLSVLMLANIREVLIISTPKDITRFQEIFKDGSWLGMQFDYCIQEQPNGLAEAFLLGRDFIGNKNVCLILGDNIFYGQGFRSMLLNAKNRILTEGGGVIFGYLVNDPTQFGVVEFNKNLEIVSLEEKPQHPKSNYAITGLYFYDNNVLSFAKEMTPSARGELEITDINKCYFQAGKLKVEIFGRGFAWLDTGTNDNLLEASSFVQTIERRQGFKIACLEEIAYNNNWIDKETLLKRAKELDKSGYGKYLEKLLYSL</sequence>
<dbReference type="RefSeq" id="WP_115582566.1">
    <property type="nucleotide sequence ID" value="NZ_NXLW01000011.1"/>
</dbReference>
<evidence type="ECO:0000256" key="9">
    <source>
        <dbReference type="RuleBase" id="RU003706"/>
    </source>
</evidence>
<name>A0A3D8J2C0_9HELI</name>
<protein>
    <recommendedName>
        <fullName evidence="3 9">Glucose-1-phosphate thymidylyltransferase</fullName>
        <ecNumber evidence="3 9">2.7.7.24</ecNumber>
    </recommendedName>
</protein>
<keyword evidence="5 9" id="KW-0548">Nucleotidyltransferase</keyword>
<evidence type="ECO:0000256" key="8">
    <source>
        <dbReference type="ARBA" id="ARBA00049336"/>
    </source>
</evidence>
<proteinExistence type="inferred from homology"/>
<evidence type="ECO:0000313" key="12">
    <source>
        <dbReference type="Proteomes" id="UP000256424"/>
    </source>
</evidence>
<dbReference type="Gene3D" id="3.90.550.10">
    <property type="entry name" value="Spore Coat Polysaccharide Biosynthesis Protein SpsA, Chain A"/>
    <property type="match status" value="1"/>
</dbReference>
<dbReference type="AlphaFoldDB" id="A0A3D8J2C0"/>
<comment type="cofactor">
    <cofactor evidence="1">
        <name>Mg(2+)</name>
        <dbReference type="ChEBI" id="CHEBI:18420"/>
    </cofactor>
</comment>
<evidence type="ECO:0000256" key="1">
    <source>
        <dbReference type="ARBA" id="ARBA00001946"/>
    </source>
</evidence>
<comment type="catalytic activity">
    <reaction evidence="8 9">
        <text>dTTP + alpha-D-glucose 1-phosphate + H(+) = dTDP-alpha-D-glucose + diphosphate</text>
        <dbReference type="Rhea" id="RHEA:15225"/>
        <dbReference type="ChEBI" id="CHEBI:15378"/>
        <dbReference type="ChEBI" id="CHEBI:33019"/>
        <dbReference type="ChEBI" id="CHEBI:37568"/>
        <dbReference type="ChEBI" id="CHEBI:57477"/>
        <dbReference type="ChEBI" id="CHEBI:58601"/>
        <dbReference type="EC" id="2.7.7.24"/>
    </reaction>
</comment>
<dbReference type="InterPro" id="IPR029044">
    <property type="entry name" value="Nucleotide-diphossugar_trans"/>
</dbReference>
<keyword evidence="7 9" id="KW-0460">Magnesium</keyword>
<dbReference type="FunFam" id="3.90.550.10:FF:000023">
    <property type="entry name" value="Glucose-1-phosphate thymidylyltransferase"/>
    <property type="match status" value="1"/>
</dbReference>
<evidence type="ECO:0000256" key="6">
    <source>
        <dbReference type="ARBA" id="ARBA00022723"/>
    </source>
</evidence>
<keyword evidence="4 9" id="KW-0808">Transferase</keyword>
<dbReference type="NCBIfam" id="TIGR01207">
    <property type="entry name" value="rmlA"/>
    <property type="match status" value="1"/>
</dbReference>
<evidence type="ECO:0000256" key="2">
    <source>
        <dbReference type="ARBA" id="ARBA00010480"/>
    </source>
</evidence>
<gene>
    <name evidence="11" type="primary">rfbA</name>
    <name evidence="11" type="ORF">CQA66_06165</name>
</gene>
<dbReference type="InterPro" id="IPR005907">
    <property type="entry name" value="G1P_thy_trans_s"/>
</dbReference>
<reference evidence="11 12" key="1">
    <citation type="submission" date="2018-04" db="EMBL/GenBank/DDBJ databases">
        <title>Novel Campyloabacter and Helicobacter Species and Strains.</title>
        <authorList>
            <person name="Mannion A.J."/>
            <person name="Shen Z."/>
            <person name="Fox J.G."/>
        </authorList>
    </citation>
    <scope>NUCLEOTIDE SEQUENCE [LARGE SCALE GENOMIC DNA]</scope>
    <source>
        <strain evidence="11 12">MIT 97-5075</strain>
    </source>
</reference>
<dbReference type="Proteomes" id="UP000256424">
    <property type="component" value="Unassembled WGS sequence"/>
</dbReference>
<feature type="domain" description="Nucleotidyl transferase" evidence="10">
    <location>
        <begin position="2"/>
        <end position="241"/>
    </location>
</feature>
<comment type="caution">
    <text evidence="11">The sequence shown here is derived from an EMBL/GenBank/DDBJ whole genome shotgun (WGS) entry which is preliminary data.</text>
</comment>
<dbReference type="InterPro" id="IPR005835">
    <property type="entry name" value="NTP_transferase_dom"/>
</dbReference>
<keyword evidence="6 9" id="KW-0479">Metal-binding</keyword>
<comment type="similarity">
    <text evidence="2 9">Belongs to the glucose-1-phosphate thymidylyltransferase family.</text>
</comment>
<accession>A0A3D8J2C0</accession>
<evidence type="ECO:0000313" key="11">
    <source>
        <dbReference type="EMBL" id="RDU71543.1"/>
    </source>
</evidence>
<dbReference type="Pfam" id="PF00483">
    <property type="entry name" value="NTP_transferase"/>
    <property type="match status" value="1"/>
</dbReference>
<evidence type="ECO:0000259" key="10">
    <source>
        <dbReference type="Pfam" id="PF00483"/>
    </source>
</evidence>
<evidence type="ECO:0000256" key="4">
    <source>
        <dbReference type="ARBA" id="ARBA00022679"/>
    </source>
</evidence>
<dbReference type="EC" id="2.7.7.24" evidence="3 9"/>
<keyword evidence="12" id="KW-1185">Reference proteome</keyword>
<dbReference type="CDD" id="cd02538">
    <property type="entry name" value="G1P_TT_short"/>
    <property type="match status" value="1"/>
</dbReference>
<evidence type="ECO:0000256" key="7">
    <source>
        <dbReference type="ARBA" id="ARBA00022842"/>
    </source>
</evidence>
<dbReference type="SUPFAM" id="SSF53448">
    <property type="entry name" value="Nucleotide-diphospho-sugar transferases"/>
    <property type="match status" value="1"/>
</dbReference>
<dbReference type="EMBL" id="NXLW01000011">
    <property type="protein sequence ID" value="RDU71543.1"/>
    <property type="molecule type" value="Genomic_DNA"/>
</dbReference>
<evidence type="ECO:0000256" key="5">
    <source>
        <dbReference type="ARBA" id="ARBA00022695"/>
    </source>
</evidence>
<comment type="function">
    <text evidence="9">Catalyzes the formation of dTDP-glucose, from dTTP and glucose 1-phosphate, as well as its pyrophosphorolysis.</text>
</comment>
<dbReference type="GO" id="GO:0008879">
    <property type="term" value="F:glucose-1-phosphate thymidylyltransferase activity"/>
    <property type="evidence" value="ECO:0007669"/>
    <property type="project" value="UniProtKB-EC"/>
</dbReference>
<dbReference type="GO" id="GO:0046872">
    <property type="term" value="F:metal ion binding"/>
    <property type="evidence" value="ECO:0007669"/>
    <property type="project" value="UniProtKB-KW"/>
</dbReference>
<organism evidence="11 12">
    <name type="scientific">Helicobacter aurati</name>
    <dbReference type="NCBI Taxonomy" id="137778"/>
    <lineage>
        <taxon>Bacteria</taxon>
        <taxon>Pseudomonadati</taxon>
        <taxon>Campylobacterota</taxon>
        <taxon>Epsilonproteobacteria</taxon>
        <taxon>Campylobacterales</taxon>
        <taxon>Helicobacteraceae</taxon>
        <taxon>Helicobacter</taxon>
    </lineage>
</organism>
<dbReference type="PANTHER" id="PTHR43532:SF1">
    <property type="entry name" value="GLUCOSE-1-PHOSPHATE THYMIDYLYLTRANSFERASE 1"/>
    <property type="match status" value="1"/>
</dbReference>